<feature type="domain" description="DUF403" evidence="1">
    <location>
        <begin position="1"/>
        <end position="287"/>
    </location>
</feature>
<evidence type="ECO:0000313" key="2">
    <source>
        <dbReference type="EMBL" id="KTR08316.1"/>
    </source>
</evidence>
<dbReference type="Pfam" id="PF04168">
    <property type="entry name" value="Alpha-E"/>
    <property type="match status" value="1"/>
</dbReference>
<protein>
    <recommendedName>
        <fullName evidence="1">DUF403 domain-containing protein</fullName>
    </recommendedName>
</protein>
<evidence type="ECO:0000313" key="3">
    <source>
        <dbReference type="Proteomes" id="UP000078252"/>
    </source>
</evidence>
<dbReference type="InterPro" id="IPR007296">
    <property type="entry name" value="DUF403"/>
</dbReference>
<dbReference type="Proteomes" id="UP000078252">
    <property type="component" value="Unassembled WGS sequence"/>
</dbReference>
<dbReference type="PANTHER" id="PTHR34595:SF7">
    <property type="entry name" value="SLL1039 PROTEIN"/>
    <property type="match status" value="1"/>
</dbReference>
<reference evidence="2 3" key="1">
    <citation type="journal article" date="2016" name="Front. Microbiol.">
        <title>Genomic Resource of Rice Seed Associated Bacteria.</title>
        <authorList>
            <person name="Midha S."/>
            <person name="Bansal K."/>
            <person name="Sharma S."/>
            <person name="Kumar N."/>
            <person name="Patil P.P."/>
            <person name="Chaudhry V."/>
            <person name="Patil P.B."/>
        </authorList>
    </citation>
    <scope>NUCLEOTIDE SEQUENCE [LARGE SCALE GENOMIC DNA]</scope>
    <source>
        <strain evidence="2 3">NS184</strain>
    </source>
</reference>
<organism evidence="2 3">
    <name type="scientific">Curtobacterium luteum</name>
    <dbReference type="NCBI Taxonomy" id="33881"/>
    <lineage>
        <taxon>Bacteria</taxon>
        <taxon>Bacillati</taxon>
        <taxon>Actinomycetota</taxon>
        <taxon>Actinomycetes</taxon>
        <taxon>Micrococcales</taxon>
        <taxon>Microbacteriaceae</taxon>
        <taxon>Curtobacterium</taxon>
    </lineage>
</organism>
<dbReference type="AlphaFoldDB" id="A0A175RXF2"/>
<dbReference type="PANTHER" id="PTHR34595">
    <property type="entry name" value="BLR5612 PROTEIN"/>
    <property type="match status" value="1"/>
</dbReference>
<gene>
    <name evidence="2" type="ORF">NS184_06030</name>
</gene>
<sequence>MLSHLAGSVFRLGAAVEHTDAVARLLDVYVARRHPSVAPPVQTTSAALRAVVGAVVRRDADLAVTLDALALDRHEPASIASAIAVARDSARRAREVVSTELWDCLDVTRSRMPRKVGGDRAHDFLTWAKERSALAVGVVDGDASRDEVWAFFTLGRSLTRCRTTAALLGSALLDPDSAESWSDALRGCGAREAFHRGTHHDVEPAEAAAFLLLDTNSPRALGFLAHRAAEGLAGVAPACVAEQVAGFRRAVAALEAVAPEDALTALPGVTTHLVSAAAAVDTALEERVFRAVTPVT</sequence>
<dbReference type="PATRIC" id="fig|33881.3.peg.1502"/>
<dbReference type="RefSeq" id="WP_058725236.1">
    <property type="nucleotide sequence ID" value="NZ_LDQC01000032.1"/>
</dbReference>
<proteinExistence type="predicted"/>
<dbReference type="InterPro" id="IPR051680">
    <property type="entry name" value="ATP-dep_Glu-Cys_Ligase-2"/>
</dbReference>
<dbReference type="OrthoDB" id="9803532at2"/>
<accession>A0A175RXF2</accession>
<dbReference type="STRING" id="33881.NS184_06030"/>
<name>A0A175RXF2_9MICO</name>
<dbReference type="EMBL" id="LDQC01000032">
    <property type="protein sequence ID" value="KTR08316.1"/>
    <property type="molecule type" value="Genomic_DNA"/>
</dbReference>
<comment type="caution">
    <text evidence="2">The sequence shown here is derived from an EMBL/GenBank/DDBJ whole genome shotgun (WGS) entry which is preliminary data.</text>
</comment>
<evidence type="ECO:0000259" key="1">
    <source>
        <dbReference type="Pfam" id="PF04168"/>
    </source>
</evidence>